<keyword evidence="12" id="KW-0143">Chaperone</keyword>
<feature type="domain" description="SAM-dependent MTase RsmB/NOP-type" evidence="19">
    <location>
        <begin position="161"/>
        <end position="449"/>
    </location>
</feature>
<dbReference type="InterPro" id="IPR049560">
    <property type="entry name" value="MeTrfase_RsmB-F_NOP2_cat"/>
</dbReference>
<dbReference type="AlphaFoldDB" id="A0AAE9DRR4"/>
<comment type="catalytic activity">
    <reaction evidence="17">
        <text>a cytidine in rRNA + S-adenosyl-L-methionine = a 5-methylcytidine in rRNA + S-adenosyl-L-homocysteine + H(+)</text>
        <dbReference type="Rhea" id="RHEA:61484"/>
        <dbReference type="Rhea" id="RHEA-COMP:15836"/>
        <dbReference type="Rhea" id="RHEA-COMP:15837"/>
        <dbReference type="ChEBI" id="CHEBI:15378"/>
        <dbReference type="ChEBI" id="CHEBI:57856"/>
        <dbReference type="ChEBI" id="CHEBI:59789"/>
        <dbReference type="ChEBI" id="CHEBI:74483"/>
        <dbReference type="ChEBI" id="CHEBI:82748"/>
    </reaction>
</comment>
<evidence type="ECO:0000256" key="2">
    <source>
        <dbReference type="ARBA" id="ARBA00004173"/>
    </source>
</evidence>
<proteinExistence type="inferred from homology"/>
<organism evidence="20 21">
    <name type="scientific">Caenorhabditis briggsae</name>
    <dbReference type="NCBI Taxonomy" id="6238"/>
    <lineage>
        <taxon>Eukaryota</taxon>
        <taxon>Metazoa</taxon>
        <taxon>Ecdysozoa</taxon>
        <taxon>Nematoda</taxon>
        <taxon>Chromadorea</taxon>
        <taxon>Rhabditida</taxon>
        <taxon>Rhabditina</taxon>
        <taxon>Rhabditomorpha</taxon>
        <taxon>Rhabditoidea</taxon>
        <taxon>Rhabditidae</taxon>
        <taxon>Peloderinae</taxon>
        <taxon>Caenorhabditis</taxon>
    </lineage>
</organism>
<dbReference type="SUPFAM" id="SSF53335">
    <property type="entry name" value="S-adenosyl-L-methionine-dependent methyltransferases"/>
    <property type="match status" value="1"/>
</dbReference>
<dbReference type="PROSITE" id="PS51686">
    <property type="entry name" value="SAM_MT_RSMB_NOP"/>
    <property type="match status" value="1"/>
</dbReference>
<evidence type="ECO:0000256" key="6">
    <source>
        <dbReference type="ARBA" id="ARBA00022603"/>
    </source>
</evidence>
<protein>
    <recommendedName>
        <fullName evidence="4">Tubulin-specific chaperone A</fullName>
    </recommendedName>
    <alternativeName>
        <fullName evidence="16">NOL1/NOP2/Sun domain family member 4</fullName>
    </alternativeName>
    <alternativeName>
        <fullName evidence="15">TCP1-chaperonin cofactor A</fullName>
    </alternativeName>
    <alternativeName>
        <fullName evidence="14">Tubulin-folding cofactor A</fullName>
    </alternativeName>
</protein>
<dbReference type="GO" id="GO:0001510">
    <property type="term" value="P:RNA methylation"/>
    <property type="evidence" value="ECO:0007669"/>
    <property type="project" value="InterPro"/>
</dbReference>
<dbReference type="InterPro" id="IPR029063">
    <property type="entry name" value="SAM-dependent_MTases_sf"/>
</dbReference>
<evidence type="ECO:0000256" key="14">
    <source>
        <dbReference type="ARBA" id="ARBA00030183"/>
    </source>
</evidence>
<dbReference type="InterPro" id="IPR036126">
    <property type="entry name" value="TBCA_sf"/>
</dbReference>
<evidence type="ECO:0000313" key="21">
    <source>
        <dbReference type="Proteomes" id="UP000827892"/>
    </source>
</evidence>
<dbReference type="InterPro" id="IPR004226">
    <property type="entry name" value="TBCA"/>
</dbReference>
<evidence type="ECO:0000256" key="8">
    <source>
        <dbReference type="ARBA" id="ARBA00022691"/>
    </source>
</evidence>
<evidence type="ECO:0000256" key="16">
    <source>
        <dbReference type="ARBA" id="ARBA00042050"/>
    </source>
</evidence>
<keyword evidence="9 18" id="KW-0694">RNA-binding</keyword>
<comment type="similarity">
    <text evidence="18">Belongs to the class I-like SAM-binding methyltransferase superfamily. RsmB/NOP family.</text>
</comment>
<dbReference type="SUPFAM" id="SSF46988">
    <property type="entry name" value="Tubulin chaperone cofactor A"/>
    <property type="match status" value="1"/>
</dbReference>
<dbReference type="Pfam" id="PF01189">
    <property type="entry name" value="Methyltr_RsmB-F"/>
    <property type="match status" value="1"/>
</dbReference>
<sequence>MSFFRYNKFIYLTQFRCKTVKFKPKIAKTKPLKTPSALALDHFDFYYGPLFGKKWPSIRLGLLSPNRYLAVMNTMSRDWEPHDEILADMGAKDLLASIRGKTEDDIIEAKRQLVEMKADEETKKVKNEIANPSTSSERNFSLDEEQEAIFRSAAGLSEFRASPGELSSGSLQMSRGGIKNNKDVEITGFEGEGVRIPKREHFLYYPKDLRVRAFKRGVLLDFPAPMKDQVGVPSYWLLDGGSLLPVLALGLQKDDSLLDMCAAPGGKSLLAALSNLPSKIVCNDFKLARLGQLKRALMTYVPEESEAVDKFVLKRKDASDVKSWDEFEAYDKVLADVPCSTDRLSVNTDDGNIFSTSSTQQRLDLPLLQTKILVNAIRSVKNEAVVENAVAVVKNDFGIEIVEESLHQLVSHMTASGLYRFHDTPLGALVVPFLPSNFGPMYICKLTRTFIMSDADQLKQLKIKAGVVKRLIKEHASYQKQVVKDEEKADKMAADATNEDEEYAAKKAKEVARETVTMVRDAHGRLQKAVADLQSFVSSGNFSDESAELVEAKAQLEAATASA</sequence>
<dbReference type="PANTHER" id="PTHR22808:SF3">
    <property type="entry name" value="5-METHYLCYTOSINE RRNA METHYLTRANSFERASE NSUN4"/>
    <property type="match status" value="1"/>
</dbReference>
<evidence type="ECO:0000313" key="20">
    <source>
        <dbReference type="EMBL" id="ULU10742.1"/>
    </source>
</evidence>
<evidence type="ECO:0000256" key="10">
    <source>
        <dbReference type="ARBA" id="ARBA00022946"/>
    </source>
</evidence>
<dbReference type="InterPro" id="IPR023267">
    <property type="entry name" value="RCMT"/>
</dbReference>
<keyword evidence="8 18" id="KW-0949">S-adenosyl-L-methionine</keyword>
<evidence type="ECO:0000256" key="7">
    <source>
        <dbReference type="ARBA" id="ARBA00022679"/>
    </source>
</evidence>
<dbReference type="Gene3D" id="6.20.240.40">
    <property type="match status" value="1"/>
</dbReference>
<keyword evidence="10" id="KW-0809">Transit peptide</keyword>
<dbReference type="GO" id="GO:0007021">
    <property type="term" value="P:tubulin complex assembly"/>
    <property type="evidence" value="ECO:0007669"/>
    <property type="project" value="InterPro"/>
</dbReference>
<evidence type="ECO:0000256" key="11">
    <source>
        <dbReference type="ARBA" id="ARBA00023128"/>
    </source>
</evidence>
<dbReference type="Proteomes" id="UP000827892">
    <property type="component" value="Chromosome I"/>
</dbReference>
<feature type="binding site" evidence="18">
    <location>
        <position position="317"/>
    </location>
    <ligand>
        <name>S-adenosyl-L-methionine</name>
        <dbReference type="ChEBI" id="CHEBI:59789"/>
    </ligand>
</feature>
<evidence type="ECO:0000256" key="15">
    <source>
        <dbReference type="ARBA" id="ARBA00032990"/>
    </source>
</evidence>
<keyword evidence="11" id="KW-0496">Mitochondrion</keyword>
<dbReference type="EMBL" id="CP090891">
    <property type="protein sequence ID" value="ULU10742.1"/>
    <property type="molecule type" value="Genomic_DNA"/>
</dbReference>
<dbReference type="Pfam" id="PF02970">
    <property type="entry name" value="TBCA"/>
    <property type="match status" value="1"/>
</dbReference>
<evidence type="ECO:0000256" key="1">
    <source>
        <dbReference type="ARBA" id="ARBA00003046"/>
    </source>
</evidence>
<keyword evidence="6 18" id="KW-0489">Methyltransferase</keyword>
<evidence type="ECO:0000256" key="12">
    <source>
        <dbReference type="ARBA" id="ARBA00023186"/>
    </source>
</evidence>
<feature type="binding site" evidence="18">
    <location>
        <position position="284"/>
    </location>
    <ligand>
        <name>S-adenosyl-L-methionine</name>
        <dbReference type="ChEBI" id="CHEBI:59789"/>
    </ligand>
</feature>
<dbReference type="InterPro" id="IPR001678">
    <property type="entry name" value="MeTrfase_RsmB-F_NOP2_dom"/>
</dbReference>
<dbReference type="FunFam" id="1.20.58.90:FF:000026">
    <property type="match status" value="1"/>
</dbReference>
<dbReference type="Gene3D" id="1.20.58.90">
    <property type="match status" value="1"/>
</dbReference>
<dbReference type="PANTHER" id="PTHR22808">
    <property type="entry name" value="NCL1 YEAST -RELATED NOL1/NOP2/FMU SUN DOMAIN-CONTAINING"/>
    <property type="match status" value="1"/>
</dbReference>
<evidence type="ECO:0000256" key="13">
    <source>
        <dbReference type="ARBA" id="ARBA00026055"/>
    </source>
</evidence>
<name>A0AAE9DRR4_CAEBR</name>
<reference evidence="20 21" key="1">
    <citation type="submission" date="2022-05" db="EMBL/GenBank/DDBJ databases">
        <title>Chromosome-level reference genomes for two strains of Caenorhabditis briggsae: an improved platform for comparative genomics.</title>
        <authorList>
            <person name="Stevens L."/>
            <person name="Andersen E.C."/>
        </authorList>
    </citation>
    <scope>NUCLEOTIDE SEQUENCE [LARGE SCALE GENOMIC DNA]</scope>
    <source>
        <strain evidence="20">QX1410_ONT</strain>
        <tissue evidence="20">Whole-organism</tissue>
    </source>
</reference>
<comment type="subunit">
    <text evidence="13">Supercomplex made of cofactors A to E. Cofactors A and D function by capturing and stabilizing tubulin in a quasi-native conformation. Cofactor E binds to the cofactor D-tubulin complex; interaction with cofactor C then causes the release of tubulin polypeptides that are committed to the native state.</text>
</comment>
<comment type="subcellular location">
    <subcellularLocation>
        <location evidence="2">Mitochondrion</location>
    </subcellularLocation>
</comment>
<feature type="binding site" evidence="18">
    <location>
        <begin position="261"/>
        <end position="267"/>
    </location>
    <ligand>
        <name>S-adenosyl-L-methionine</name>
        <dbReference type="ChEBI" id="CHEBI:59789"/>
    </ligand>
</feature>
<dbReference type="Gene3D" id="3.40.50.150">
    <property type="entry name" value="Vaccinia Virus protein VP39"/>
    <property type="match status" value="1"/>
</dbReference>
<evidence type="ECO:0000256" key="3">
    <source>
        <dbReference type="ARBA" id="ARBA00006806"/>
    </source>
</evidence>
<keyword evidence="5" id="KW-0698">rRNA processing</keyword>
<evidence type="ECO:0000259" key="19">
    <source>
        <dbReference type="PROSITE" id="PS51686"/>
    </source>
</evidence>
<dbReference type="GO" id="GO:0003723">
    <property type="term" value="F:RNA binding"/>
    <property type="evidence" value="ECO:0007669"/>
    <property type="project" value="UniProtKB-UniRule"/>
</dbReference>
<gene>
    <name evidence="20" type="ORF">L3Y34_014772</name>
</gene>
<evidence type="ECO:0000256" key="17">
    <source>
        <dbReference type="ARBA" id="ARBA00049302"/>
    </source>
</evidence>
<evidence type="ECO:0000256" key="4">
    <source>
        <dbReference type="ARBA" id="ARBA00015002"/>
    </source>
</evidence>
<evidence type="ECO:0000256" key="9">
    <source>
        <dbReference type="ARBA" id="ARBA00022884"/>
    </source>
</evidence>
<accession>A0AAE9DRR4</accession>
<dbReference type="GO" id="GO:0048487">
    <property type="term" value="F:beta-tubulin binding"/>
    <property type="evidence" value="ECO:0007669"/>
    <property type="project" value="InterPro"/>
</dbReference>
<comment type="caution">
    <text evidence="18">Lacks conserved residue(s) required for the propagation of feature annotation.</text>
</comment>
<comment type="function">
    <text evidence="1">Tubulin-folding protein; involved in the early step of the tubulin folding pathway.</text>
</comment>
<evidence type="ECO:0000256" key="5">
    <source>
        <dbReference type="ARBA" id="ARBA00022552"/>
    </source>
</evidence>
<dbReference type="GO" id="GO:0008173">
    <property type="term" value="F:RNA methyltransferase activity"/>
    <property type="evidence" value="ECO:0007669"/>
    <property type="project" value="InterPro"/>
</dbReference>
<dbReference type="GO" id="GO:0006364">
    <property type="term" value="P:rRNA processing"/>
    <property type="evidence" value="ECO:0007669"/>
    <property type="project" value="UniProtKB-KW"/>
</dbReference>
<keyword evidence="7 18" id="KW-0808">Transferase</keyword>
<dbReference type="PRINTS" id="PR02008">
    <property type="entry name" value="RCMTFAMILY"/>
</dbReference>
<dbReference type="GO" id="GO:0005739">
    <property type="term" value="C:mitochondrion"/>
    <property type="evidence" value="ECO:0007669"/>
    <property type="project" value="UniProtKB-SubCell"/>
</dbReference>
<feature type="binding site" evidence="18">
    <location>
        <position position="336"/>
    </location>
    <ligand>
        <name>S-adenosyl-L-methionine</name>
        <dbReference type="ChEBI" id="CHEBI:59789"/>
    </ligand>
</feature>
<comment type="similarity">
    <text evidence="3">Belongs to the TBCA family.</text>
</comment>
<evidence type="ECO:0000256" key="18">
    <source>
        <dbReference type="PROSITE-ProRule" id="PRU01023"/>
    </source>
</evidence>
<dbReference type="GO" id="GO:0007023">
    <property type="term" value="P:post-chaperonin tubulin folding pathway"/>
    <property type="evidence" value="ECO:0007669"/>
    <property type="project" value="InterPro"/>
</dbReference>